<keyword evidence="2" id="KW-0479">Metal-binding</keyword>
<keyword evidence="13" id="KW-1185">Reference proteome</keyword>
<comment type="function">
    <text evidence="7">Actin-depolymerizing protein. Severs actin filaments (F-actin) and binds to actin monomers.</text>
</comment>
<comment type="similarity">
    <text evidence="1">Belongs to the actin-binding proteins ADF family.</text>
</comment>
<feature type="domain" description="ADF-H" evidence="11">
    <location>
        <begin position="276"/>
        <end position="408"/>
    </location>
</feature>
<dbReference type="GO" id="GO:0015629">
    <property type="term" value="C:actin cytoskeleton"/>
    <property type="evidence" value="ECO:0007669"/>
    <property type="project" value="InterPro"/>
</dbReference>
<dbReference type="InterPro" id="IPR025836">
    <property type="entry name" value="Zn_knuckle_CX2CX4HX4C"/>
</dbReference>
<dbReference type="GO" id="GO:0030042">
    <property type="term" value="P:actin filament depolymerization"/>
    <property type="evidence" value="ECO:0007669"/>
    <property type="project" value="InterPro"/>
</dbReference>
<dbReference type="PROSITE" id="PS51263">
    <property type="entry name" value="ADF_H"/>
    <property type="match status" value="1"/>
</dbReference>
<feature type="domain" description="CCHC-type" evidence="10">
    <location>
        <begin position="147"/>
        <end position="162"/>
    </location>
</feature>
<feature type="compositionally biased region" description="Basic residues" evidence="9">
    <location>
        <begin position="34"/>
        <end position="59"/>
    </location>
</feature>
<dbReference type="Gene3D" id="3.40.20.10">
    <property type="entry name" value="Severin"/>
    <property type="match status" value="1"/>
</dbReference>
<dbReference type="InterPro" id="IPR036875">
    <property type="entry name" value="Znf_CCHC_sf"/>
</dbReference>
<dbReference type="InterPro" id="IPR029006">
    <property type="entry name" value="ADF-H/Gelsolin-like_dom_sf"/>
</dbReference>
<keyword evidence="4 8" id="KW-0863">Zinc-finger</keyword>
<dbReference type="SMART" id="SM00102">
    <property type="entry name" value="ADF"/>
    <property type="match status" value="1"/>
</dbReference>
<evidence type="ECO:0000256" key="2">
    <source>
        <dbReference type="ARBA" id="ARBA00022723"/>
    </source>
</evidence>
<dbReference type="PANTHER" id="PTHR47798">
    <property type="entry name" value="OS04G0555800 PROTEIN"/>
    <property type="match status" value="1"/>
</dbReference>
<evidence type="ECO:0000313" key="13">
    <source>
        <dbReference type="Proteomes" id="UP000604825"/>
    </source>
</evidence>
<dbReference type="Proteomes" id="UP000604825">
    <property type="component" value="Unassembled WGS sequence"/>
</dbReference>
<dbReference type="SUPFAM" id="SSF57756">
    <property type="entry name" value="Retrovirus zinc finger-like domains"/>
    <property type="match status" value="3"/>
</dbReference>
<dbReference type="CDD" id="cd11286">
    <property type="entry name" value="ADF_cofilin_like"/>
    <property type="match status" value="1"/>
</dbReference>
<evidence type="ECO:0000256" key="1">
    <source>
        <dbReference type="ARBA" id="ARBA00006844"/>
    </source>
</evidence>
<dbReference type="SMART" id="SM00343">
    <property type="entry name" value="ZnF_C2HC"/>
    <property type="match status" value="5"/>
</dbReference>
<feature type="compositionally biased region" description="Acidic residues" evidence="9">
    <location>
        <begin position="221"/>
        <end position="231"/>
    </location>
</feature>
<keyword evidence="6" id="KW-0009">Actin-binding</keyword>
<evidence type="ECO:0000256" key="5">
    <source>
        <dbReference type="ARBA" id="ARBA00022833"/>
    </source>
</evidence>
<dbReference type="Pfam" id="PF14392">
    <property type="entry name" value="zf-CCHC_4"/>
    <property type="match status" value="2"/>
</dbReference>
<dbReference type="InterPro" id="IPR017904">
    <property type="entry name" value="ADF/Cofilin"/>
</dbReference>
<feature type="domain" description="CCHC-type" evidence="10">
    <location>
        <begin position="120"/>
        <end position="135"/>
    </location>
</feature>
<dbReference type="Pfam" id="PF00241">
    <property type="entry name" value="Cofilin_ADF"/>
    <property type="match status" value="1"/>
</dbReference>
<dbReference type="OrthoDB" id="3863715at2759"/>
<evidence type="ECO:0000256" key="4">
    <source>
        <dbReference type="ARBA" id="ARBA00022771"/>
    </source>
</evidence>
<dbReference type="InterPro" id="IPR002108">
    <property type="entry name" value="ADF-H"/>
</dbReference>
<name>A0A811QUF7_9POAL</name>
<dbReference type="AlphaFoldDB" id="A0A811QUF7"/>
<keyword evidence="5" id="KW-0862">Zinc</keyword>
<dbReference type="GO" id="GO:0008270">
    <property type="term" value="F:zinc ion binding"/>
    <property type="evidence" value="ECO:0007669"/>
    <property type="project" value="UniProtKB-KW"/>
</dbReference>
<comment type="caution">
    <text evidence="12">The sequence shown here is derived from an EMBL/GenBank/DDBJ whole genome shotgun (WGS) entry which is preliminary data.</text>
</comment>
<proteinExistence type="inferred from homology"/>
<dbReference type="InterPro" id="IPR001878">
    <property type="entry name" value="Znf_CCHC"/>
</dbReference>
<gene>
    <name evidence="12" type="ORF">NCGR_LOCUS46090</name>
</gene>
<evidence type="ECO:0000256" key="7">
    <source>
        <dbReference type="ARBA" id="ARBA00059193"/>
    </source>
</evidence>
<feature type="compositionally biased region" description="Low complexity" evidence="9">
    <location>
        <begin position="259"/>
        <end position="269"/>
    </location>
</feature>
<dbReference type="GO" id="GO:0003676">
    <property type="term" value="F:nucleic acid binding"/>
    <property type="evidence" value="ECO:0007669"/>
    <property type="project" value="InterPro"/>
</dbReference>
<evidence type="ECO:0000256" key="3">
    <source>
        <dbReference type="ARBA" id="ARBA00022737"/>
    </source>
</evidence>
<dbReference type="PANTHER" id="PTHR47798:SF2">
    <property type="entry name" value="CCHC-TYPE DOMAIN-CONTAINING PROTEIN"/>
    <property type="match status" value="1"/>
</dbReference>
<protein>
    <submittedName>
        <fullName evidence="12">Uncharacterized protein</fullName>
    </submittedName>
</protein>
<keyword evidence="3" id="KW-0677">Repeat</keyword>
<dbReference type="Gene3D" id="4.10.60.10">
    <property type="entry name" value="Zinc finger, CCHC-type"/>
    <property type="match status" value="2"/>
</dbReference>
<dbReference type="GO" id="GO:0003779">
    <property type="term" value="F:actin binding"/>
    <property type="evidence" value="ECO:0007669"/>
    <property type="project" value="UniProtKB-KW"/>
</dbReference>
<reference evidence="12" key="1">
    <citation type="submission" date="2020-10" db="EMBL/GenBank/DDBJ databases">
        <authorList>
            <person name="Han B."/>
            <person name="Lu T."/>
            <person name="Zhao Q."/>
            <person name="Huang X."/>
            <person name="Zhao Y."/>
        </authorList>
    </citation>
    <scope>NUCLEOTIDE SEQUENCE</scope>
</reference>
<dbReference type="SUPFAM" id="SSF55753">
    <property type="entry name" value="Actin depolymerizing proteins"/>
    <property type="match status" value="1"/>
</dbReference>
<evidence type="ECO:0000259" key="10">
    <source>
        <dbReference type="PROSITE" id="PS50158"/>
    </source>
</evidence>
<dbReference type="Pfam" id="PF00098">
    <property type="entry name" value="zf-CCHC"/>
    <property type="match status" value="2"/>
</dbReference>
<dbReference type="FunFam" id="3.40.20.10:FF:000025">
    <property type="entry name" value="Actin-depolymerizing factor 2"/>
    <property type="match status" value="1"/>
</dbReference>
<feature type="region of interest" description="Disordered" evidence="9">
    <location>
        <begin position="1"/>
        <end position="59"/>
    </location>
</feature>
<evidence type="ECO:0000256" key="9">
    <source>
        <dbReference type="SAM" id="MobiDB-lite"/>
    </source>
</evidence>
<dbReference type="EMBL" id="CAJGYO010000012">
    <property type="protein sequence ID" value="CAD6262756.1"/>
    <property type="molecule type" value="Genomic_DNA"/>
</dbReference>
<sequence>MANKRQREARKHFREANPGLFPPQPAPSADGAKKKSKKNKKTMFKKPKKGGTGRFKHPLRVPGMRPGERCFICKSTDHVAKACPEKALWDKNKICLLCRERGHSLKNCPEKSEGNLKKFCYNCGESGHSLSKCPKPIENGGTNFASCFICKQQGHLSKNCPENKHGIYPKGGCCKVCGEVTHLARHCPNKGKQDLISSRDDDVNMEEHNQEGPAIHHGGDDLEDDFVDEEEPKPAKSKKAKQSGPKPATGTGNEEKSASAKTKAKQAPKVANSASGMAVSDECKLKFQELKSKRSFRFITFKINEQTQQVVVDRLGQPGDTYDDFTGSMPDSECRYAVFDFDFTTDENCQKSKIFFISWSPDTSRVRSKMLYASSKDRFKRELDGIQVELQATDPSEMGMDIVKARAL</sequence>
<feature type="region of interest" description="Disordered" evidence="9">
    <location>
        <begin position="209"/>
        <end position="275"/>
    </location>
</feature>
<evidence type="ECO:0000313" key="12">
    <source>
        <dbReference type="EMBL" id="CAD6262756.1"/>
    </source>
</evidence>
<accession>A0A811QUF7</accession>
<evidence type="ECO:0000256" key="6">
    <source>
        <dbReference type="ARBA" id="ARBA00023203"/>
    </source>
</evidence>
<evidence type="ECO:0000259" key="11">
    <source>
        <dbReference type="PROSITE" id="PS51263"/>
    </source>
</evidence>
<evidence type="ECO:0000256" key="8">
    <source>
        <dbReference type="PROSITE-ProRule" id="PRU00047"/>
    </source>
</evidence>
<dbReference type="FunFam" id="4.10.60.10:FF:000091">
    <property type="entry name" value="Zinc finger CCHC-type-containing 9"/>
    <property type="match status" value="1"/>
</dbReference>
<organism evidence="12 13">
    <name type="scientific">Miscanthus lutarioriparius</name>
    <dbReference type="NCBI Taxonomy" id="422564"/>
    <lineage>
        <taxon>Eukaryota</taxon>
        <taxon>Viridiplantae</taxon>
        <taxon>Streptophyta</taxon>
        <taxon>Embryophyta</taxon>
        <taxon>Tracheophyta</taxon>
        <taxon>Spermatophyta</taxon>
        <taxon>Magnoliopsida</taxon>
        <taxon>Liliopsida</taxon>
        <taxon>Poales</taxon>
        <taxon>Poaceae</taxon>
        <taxon>PACMAD clade</taxon>
        <taxon>Panicoideae</taxon>
        <taxon>Andropogonodae</taxon>
        <taxon>Andropogoneae</taxon>
        <taxon>Saccharinae</taxon>
        <taxon>Miscanthus</taxon>
    </lineage>
</organism>
<dbReference type="PROSITE" id="PS50158">
    <property type="entry name" value="ZF_CCHC"/>
    <property type="match status" value="2"/>
</dbReference>